<feature type="compositionally biased region" description="Basic and acidic residues" evidence="1">
    <location>
        <begin position="67"/>
        <end position="78"/>
    </location>
</feature>
<dbReference type="GeneID" id="17275623"/>
<feature type="domain" description="U-box" evidence="2">
    <location>
        <begin position="96"/>
        <end position="169"/>
    </location>
</feature>
<dbReference type="SMART" id="SM00504">
    <property type="entry name" value="Ubox"/>
    <property type="match status" value="1"/>
</dbReference>
<evidence type="ECO:0000256" key="1">
    <source>
        <dbReference type="SAM" id="MobiDB-lite"/>
    </source>
</evidence>
<reference evidence="3" key="2">
    <citation type="submission" date="2024-10" db="UniProtKB">
        <authorList>
            <consortium name="EnsemblProtists"/>
        </authorList>
    </citation>
    <scope>IDENTIFICATION</scope>
</reference>
<dbReference type="KEGG" id="ehx:EMIHUDRAFT_232978"/>
<dbReference type="EnsemblProtists" id="EOD30311">
    <property type="protein sequence ID" value="EOD30311"/>
    <property type="gene ID" value="EMIHUDRAFT_232978"/>
</dbReference>
<dbReference type="SUPFAM" id="SSF57850">
    <property type="entry name" value="RING/U-box"/>
    <property type="match status" value="1"/>
</dbReference>
<evidence type="ECO:0000313" key="3">
    <source>
        <dbReference type="EnsemblProtists" id="EOD30311"/>
    </source>
</evidence>
<feature type="compositionally biased region" description="Gly residues" evidence="1">
    <location>
        <begin position="1"/>
        <end position="10"/>
    </location>
</feature>
<reference evidence="4" key="1">
    <citation type="journal article" date="2013" name="Nature">
        <title>Pan genome of the phytoplankton Emiliania underpins its global distribution.</title>
        <authorList>
            <person name="Read B.A."/>
            <person name="Kegel J."/>
            <person name="Klute M.J."/>
            <person name="Kuo A."/>
            <person name="Lefebvre S.C."/>
            <person name="Maumus F."/>
            <person name="Mayer C."/>
            <person name="Miller J."/>
            <person name="Monier A."/>
            <person name="Salamov A."/>
            <person name="Young J."/>
            <person name="Aguilar M."/>
            <person name="Claverie J.M."/>
            <person name="Frickenhaus S."/>
            <person name="Gonzalez K."/>
            <person name="Herman E.K."/>
            <person name="Lin Y.C."/>
            <person name="Napier J."/>
            <person name="Ogata H."/>
            <person name="Sarno A.F."/>
            <person name="Shmutz J."/>
            <person name="Schroeder D."/>
            <person name="de Vargas C."/>
            <person name="Verret F."/>
            <person name="von Dassow P."/>
            <person name="Valentin K."/>
            <person name="Van de Peer Y."/>
            <person name="Wheeler G."/>
            <person name="Dacks J.B."/>
            <person name="Delwiche C.F."/>
            <person name="Dyhrman S.T."/>
            <person name="Glockner G."/>
            <person name="John U."/>
            <person name="Richards T."/>
            <person name="Worden A.Z."/>
            <person name="Zhang X."/>
            <person name="Grigoriev I.V."/>
            <person name="Allen A.E."/>
            <person name="Bidle K."/>
            <person name="Borodovsky M."/>
            <person name="Bowler C."/>
            <person name="Brownlee C."/>
            <person name="Cock J.M."/>
            <person name="Elias M."/>
            <person name="Gladyshev V.N."/>
            <person name="Groth M."/>
            <person name="Guda C."/>
            <person name="Hadaegh A."/>
            <person name="Iglesias-Rodriguez M.D."/>
            <person name="Jenkins J."/>
            <person name="Jones B.M."/>
            <person name="Lawson T."/>
            <person name="Leese F."/>
            <person name="Lindquist E."/>
            <person name="Lobanov A."/>
            <person name="Lomsadze A."/>
            <person name="Malik S.B."/>
            <person name="Marsh M.E."/>
            <person name="Mackinder L."/>
            <person name="Mock T."/>
            <person name="Mueller-Roeber B."/>
            <person name="Pagarete A."/>
            <person name="Parker M."/>
            <person name="Probert I."/>
            <person name="Quesneville H."/>
            <person name="Raines C."/>
            <person name="Rensing S.A."/>
            <person name="Riano-Pachon D.M."/>
            <person name="Richier S."/>
            <person name="Rokitta S."/>
            <person name="Shiraiwa Y."/>
            <person name="Soanes D.M."/>
            <person name="van der Giezen M."/>
            <person name="Wahlund T.M."/>
            <person name="Williams B."/>
            <person name="Wilson W."/>
            <person name="Wolfe G."/>
            <person name="Wurch L.L."/>
        </authorList>
    </citation>
    <scope>NUCLEOTIDE SEQUENCE</scope>
</reference>
<dbReference type="GO" id="GO:0004842">
    <property type="term" value="F:ubiquitin-protein transferase activity"/>
    <property type="evidence" value="ECO:0007669"/>
    <property type="project" value="InterPro"/>
</dbReference>
<dbReference type="PROSITE" id="PS51698">
    <property type="entry name" value="U_BOX"/>
    <property type="match status" value="1"/>
</dbReference>
<dbReference type="Gene3D" id="3.30.40.10">
    <property type="entry name" value="Zinc/RING finger domain, C3HC4 (zinc finger)"/>
    <property type="match status" value="1"/>
</dbReference>
<name>A0A0D3K3H6_EMIH1</name>
<organism evidence="3 4">
    <name type="scientific">Emiliania huxleyi (strain CCMP1516)</name>
    <dbReference type="NCBI Taxonomy" id="280463"/>
    <lineage>
        <taxon>Eukaryota</taxon>
        <taxon>Haptista</taxon>
        <taxon>Haptophyta</taxon>
        <taxon>Prymnesiophyceae</taxon>
        <taxon>Isochrysidales</taxon>
        <taxon>Noelaerhabdaceae</taxon>
        <taxon>Emiliania</taxon>
    </lineage>
</organism>
<sequence>MLAGIGGGLNGMMLGSSSGSGPTRERAMGLRRDTIAASGNGYIQEPEDEAALATGEEAELAAALEESARLVEERRAAEEQGSSSLAAESPAPREEEPPADFICPITTELMSDPVLAADGHAYERSAIERWLATKSTSPMTGEELELTRLFPSHILRRQIREWREAHPGRVEAPSDE</sequence>
<evidence type="ECO:0000259" key="2">
    <source>
        <dbReference type="PROSITE" id="PS51698"/>
    </source>
</evidence>
<dbReference type="HOGENOM" id="CLU_114384_0_1_1"/>
<dbReference type="CDD" id="cd16655">
    <property type="entry name" value="RING-Ubox_WDSUB1-like"/>
    <property type="match status" value="1"/>
</dbReference>
<proteinExistence type="predicted"/>
<dbReference type="PANTHER" id="PTHR46573:SF1">
    <property type="entry name" value="WD REPEAT, SAM AND U-BOX DOMAIN-CONTAINING PROTEIN 1"/>
    <property type="match status" value="1"/>
</dbReference>
<feature type="region of interest" description="Disordered" evidence="1">
    <location>
        <begin position="1"/>
        <end position="26"/>
    </location>
</feature>
<dbReference type="InterPro" id="IPR003613">
    <property type="entry name" value="Ubox_domain"/>
</dbReference>
<dbReference type="RefSeq" id="XP_005782740.1">
    <property type="nucleotide sequence ID" value="XM_005782683.1"/>
</dbReference>
<dbReference type="PANTHER" id="PTHR46573">
    <property type="entry name" value="WD REPEAT, SAM AND U-BOX DOMAIN-CONTAINING PROTEIN 1"/>
    <property type="match status" value="1"/>
</dbReference>
<dbReference type="AlphaFoldDB" id="A0A0D3K3H6"/>
<dbReference type="eggNOG" id="ENOG502SG3N">
    <property type="taxonomic scope" value="Eukaryota"/>
</dbReference>
<dbReference type="InterPro" id="IPR013083">
    <property type="entry name" value="Znf_RING/FYVE/PHD"/>
</dbReference>
<dbReference type="STRING" id="2903.R1F4U2"/>
<dbReference type="PaxDb" id="2903-EOD30311"/>
<keyword evidence="4" id="KW-1185">Reference proteome</keyword>
<feature type="compositionally biased region" description="Low complexity" evidence="1">
    <location>
        <begin position="11"/>
        <end position="21"/>
    </location>
</feature>
<dbReference type="InterPro" id="IPR052085">
    <property type="entry name" value="WD-SAM-U-box"/>
</dbReference>
<dbReference type="Proteomes" id="UP000013827">
    <property type="component" value="Unassembled WGS sequence"/>
</dbReference>
<protein>
    <recommendedName>
        <fullName evidence="2">U-box domain-containing protein</fullName>
    </recommendedName>
</protein>
<evidence type="ECO:0000313" key="4">
    <source>
        <dbReference type="Proteomes" id="UP000013827"/>
    </source>
</evidence>
<dbReference type="GO" id="GO:0016567">
    <property type="term" value="P:protein ubiquitination"/>
    <property type="evidence" value="ECO:0007669"/>
    <property type="project" value="InterPro"/>
</dbReference>
<feature type="region of interest" description="Disordered" evidence="1">
    <location>
        <begin position="67"/>
        <end position="99"/>
    </location>
</feature>
<dbReference type="Pfam" id="PF04564">
    <property type="entry name" value="U-box"/>
    <property type="match status" value="1"/>
</dbReference>
<accession>A0A0D3K3H6</accession>